<dbReference type="RefSeq" id="WP_229203414.1">
    <property type="nucleotide sequence ID" value="NZ_QGDT01000009.1"/>
</dbReference>
<keyword evidence="3" id="KW-1185">Reference proteome</keyword>
<feature type="region of interest" description="Disordered" evidence="1">
    <location>
        <begin position="656"/>
        <end position="698"/>
    </location>
</feature>
<accession>A0A316AGR4</accession>
<evidence type="ECO:0008006" key="4">
    <source>
        <dbReference type="Google" id="ProtNLM"/>
    </source>
</evidence>
<dbReference type="Gene3D" id="2.130.10.10">
    <property type="entry name" value="YVTN repeat-like/Quinoprotein amine dehydrogenase"/>
    <property type="match status" value="1"/>
</dbReference>
<reference evidence="2 3" key="1">
    <citation type="submission" date="2018-03" db="EMBL/GenBank/DDBJ databases">
        <title>Genomic Encyclopedia of Archaeal and Bacterial Type Strains, Phase II (KMG-II): from individual species to whole genera.</title>
        <authorList>
            <person name="Goeker M."/>
        </authorList>
    </citation>
    <scope>NUCLEOTIDE SEQUENCE [LARGE SCALE GENOMIC DNA]</scope>
    <source>
        <strain evidence="2 3">DSM 100346</strain>
    </source>
</reference>
<evidence type="ECO:0000256" key="1">
    <source>
        <dbReference type="SAM" id="MobiDB-lite"/>
    </source>
</evidence>
<name>A0A316AGR4_9BACT</name>
<organism evidence="2 3">
    <name type="scientific">Dyadobacter jejuensis</name>
    <dbReference type="NCBI Taxonomy" id="1082580"/>
    <lineage>
        <taxon>Bacteria</taxon>
        <taxon>Pseudomonadati</taxon>
        <taxon>Bacteroidota</taxon>
        <taxon>Cytophagia</taxon>
        <taxon>Cytophagales</taxon>
        <taxon>Spirosomataceae</taxon>
        <taxon>Dyadobacter</taxon>
    </lineage>
</organism>
<proteinExistence type="predicted"/>
<dbReference type="AlphaFoldDB" id="A0A316AGR4"/>
<gene>
    <name evidence="2" type="ORF">CLV98_1092</name>
</gene>
<feature type="compositionally biased region" description="Polar residues" evidence="1">
    <location>
        <begin position="664"/>
        <end position="687"/>
    </location>
</feature>
<dbReference type="Proteomes" id="UP000245880">
    <property type="component" value="Unassembled WGS sequence"/>
</dbReference>
<protein>
    <recommendedName>
        <fullName evidence="4">Two component regulator with propeller domain</fullName>
    </recommendedName>
</protein>
<comment type="caution">
    <text evidence="2">The sequence shown here is derived from an EMBL/GenBank/DDBJ whole genome shotgun (WGS) entry which is preliminary data.</text>
</comment>
<evidence type="ECO:0000313" key="2">
    <source>
        <dbReference type="EMBL" id="PWJ56893.1"/>
    </source>
</evidence>
<dbReference type="EMBL" id="QGDT01000009">
    <property type="protein sequence ID" value="PWJ56893.1"/>
    <property type="molecule type" value="Genomic_DNA"/>
</dbReference>
<evidence type="ECO:0000313" key="3">
    <source>
        <dbReference type="Proteomes" id="UP000245880"/>
    </source>
</evidence>
<dbReference type="InterPro" id="IPR015943">
    <property type="entry name" value="WD40/YVTN_repeat-like_dom_sf"/>
</dbReference>
<sequence length="718" mass="81389">MRLINYFISYFLLSISWLFISNNSVAQSKGVFFQDIKSEVPLPVEAGKNVIKLFVSKGSITAVTPTGVFRLVDGAWSRSKQGAGWITATQDMQGTVWLATSKSVHSEKDGQGVEQPPISKKETITSLFWEGTERLFLGTTSGLYIWEGSWKRFPGIKAAQVTSFAKDAANRLYVATTQGLWRREGQKWVNLDETIMAVGNDEKYYALATTNQNKDLIFSSPVSVACIAEDGDHWVATGANGLPYGPVTMIRSGANSLWMGTDKGAIKKDKGWHYYQGKRWLPNDHINDILILDSLRVWIATPAGVVQIEQRAMTLEQKADSIEKVIALRHNRRGLINRSILKVPGDVSSSYSQNEDNDGLWTACYLAAECFRYAVTKDSEAKANAIRTFEALERLETVTGMSGYPARSYASATDVITESQSPHPKKWHLSADGKWYWLDDTSSDEITGHLFVLPLFFDLVADTEQKENTKLLIQRIADHIVDNNNYLIDLDGKPTRWGVWHPDSLNDSPNWMYERGLNSLQILSFMKTALHFTGDQKYEKHYQYLVNQHGYAQNAVQAKKFGPYETSHSDDILNFFPYYNLLRYTQNDPNRELYVKSLTRSWNGVRGDHMPVWNVFASALLSQDCDLDIALEEIQQYPLDLVSWTMENSHRWDLPKDPLVSRQGKAQSTRPIPTPESNISRWNTNPKQLDAGSGGQSEDSGSYYLFAYWMGRYFGYWE</sequence>